<gene>
    <name evidence="1" type="ORF">GRF59_23105</name>
</gene>
<organism evidence="1 2">
    <name type="scientific">Paenibacillus dendrobii</name>
    <dbReference type="NCBI Taxonomy" id="2691084"/>
    <lineage>
        <taxon>Bacteria</taxon>
        <taxon>Bacillati</taxon>
        <taxon>Bacillota</taxon>
        <taxon>Bacilli</taxon>
        <taxon>Bacillales</taxon>
        <taxon>Paenibacillaceae</taxon>
        <taxon>Paenibacillus</taxon>
    </lineage>
</organism>
<accession>A0A7X3IMX6</accession>
<sequence length="156" mass="17456">MEKLNLNRIVDQLLQRSGLELSVRLEMRFEDGRLIGGKYGMISRSVTMYTEVIQEQCLQLFGSVGRMEDYFTVVLAHELGHAADADLPRLCEELEDAAMSGERRTRIALQIEENAWNYALALVPEVDAAFFSIVIDESLLAYRIQVEEAAAAAATA</sequence>
<evidence type="ECO:0000313" key="2">
    <source>
        <dbReference type="Proteomes" id="UP000460318"/>
    </source>
</evidence>
<evidence type="ECO:0000313" key="1">
    <source>
        <dbReference type="EMBL" id="MWV46498.1"/>
    </source>
</evidence>
<name>A0A7X3IMX6_9BACL</name>
<keyword evidence="2" id="KW-1185">Reference proteome</keyword>
<dbReference type="EMBL" id="WUBI01000004">
    <property type="protein sequence ID" value="MWV46498.1"/>
    <property type="molecule type" value="Genomic_DNA"/>
</dbReference>
<comment type="caution">
    <text evidence="1">The sequence shown here is derived from an EMBL/GenBank/DDBJ whole genome shotgun (WGS) entry which is preliminary data.</text>
</comment>
<dbReference type="Proteomes" id="UP000460318">
    <property type="component" value="Unassembled WGS sequence"/>
</dbReference>
<proteinExistence type="predicted"/>
<dbReference type="AlphaFoldDB" id="A0A7X3IMX6"/>
<reference evidence="1 2" key="1">
    <citation type="submission" date="2019-12" db="EMBL/GenBank/DDBJ databases">
        <title>Paenibacillus sp. nov., an endophytic bacterium isolated from the stem of Dendrobium.</title>
        <authorList>
            <person name="Zhao R."/>
        </authorList>
    </citation>
    <scope>NUCLEOTIDE SEQUENCE [LARGE SCALE GENOMIC DNA]</scope>
    <source>
        <strain evidence="1 2">HJL G12</strain>
    </source>
</reference>
<protein>
    <submittedName>
        <fullName evidence="1">Uncharacterized protein</fullName>
    </submittedName>
</protein>